<name>A0A485PU12_LYNPA</name>
<protein>
    <recommendedName>
        <fullName evidence="7">Oocyte- and embryo-specific protein 19</fullName>
    </recommendedName>
</protein>
<keyword evidence="5" id="KW-0539">Nucleus</keyword>
<dbReference type="GO" id="GO:0009880">
    <property type="term" value="P:embryonic pattern specification"/>
    <property type="evidence" value="ECO:0007669"/>
    <property type="project" value="TreeGrafter"/>
</dbReference>
<evidence type="ECO:0000256" key="4">
    <source>
        <dbReference type="ARBA" id="ARBA00022490"/>
    </source>
</evidence>
<comment type="subcellular location">
    <subcellularLocation>
        <location evidence="2">Cytoplasm</location>
    </subcellularLocation>
    <subcellularLocation>
        <location evidence="1">Nucleus</location>
    </subcellularLocation>
</comment>
<dbReference type="InterPro" id="IPR036612">
    <property type="entry name" value="KH_dom_type_1_sf"/>
</dbReference>
<dbReference type="GO" id="GO:0005737">
    <property type="term" value="C:cytoplasm"/>
    <property type="evidence" value="ECO:0007669"/>
    <property type="project" value="UniProtKB-SubCell"/>
</dbReference>
<dbReference type="FunFam" id="3.30.1370.10:FF:000086">
    <property type="entry name" value="Oocyte-expressed protein homolog"/>
    <property type="match status" value="1"/>
</dbReference>
<evidence type="ECO:0000256" key="3">
    <source>
        <dbReference type="ARBA" id="ARBA00009081"/>
    </source>
</evidence>
<keyword evidence="11" id="KW-1185">Reference proteome</keyword>
<proteinExistence type="inferred from homology"/>
<feature type="region of interest" description="Disordered" evidence="8">
    <location>
        <begin position="1"/>
        <end position="56"/>
    </location>
</feature>
<comment type="subunit">
    <text evidence="6">Component of the subcortical maternal complex (SCMC), at least composed of NLRP5, KHDC3, OOEP, and TLE6. Within the complex, interacts with NLRP5, KHDC3 and TLE6. As part of the SCMC interacts with the SCMC-associated protein NLRP4F. The SCMC may facilitate translocation of its components between the nuclear and cytoplasmic compartments. Forms a scaffold complex with KHDC3/FILIA, and interacts with BLM and TRIM25 at DNA replication forks.</text>
</comment>
<evidence type="ECO:0000256" key="8">
    <source>
        <dbReference type="SAM" id="MobiDB-lite"/>
    </source>
</evidence>
<dbReference type="GO" id="GO:0003723">
    <property type="term" value="F:RNA binding"/>
    <property type="evidence" value="ECO:0007669"/>
    <property type="project" value="InterPro"/>
</dbReference>
<dbReference type="GO" id="GO:0106333">
    <property type="term" value="C:subcortical maternal complex"/>
    <property type="evidence" value="ECO:0007669"/>
    <property type="project" value="UniProtKB-ARBA"/>
</dbReference>
<dbReference type="InterPro" id="IPR051778">
    <property type="entry name" value="KHDC1"/>
</dbReference>
<evidence type="ECO:0000313" key="11">
    <source>
        <dbReference type="Proteomes" id="UP000386466"/>
    </source>
</evidence>
<dbReference type="Pfam" id="PF16005">
    <property type="entry name" value="MOEP19"/>
    <property type="match status" value="1"/>
</dbReference>
<dbReference type="Gene3D" id="3.30.1370.10">
    <property type="entry name" value="K Homology domain, type 1"/>
    <property type="match status" value="1"/>
</dbReference>
<dbReference type="PANTHER" id="PTHR19447:SF14">
    <property type="entry name" value="OOCYTE-EXPRESSED PROTEIN HOMOLOG"/>
    <property type="match status" value="1"/>
</dbReference>
<keyword evidence="4" id="KW-0963">Cytoplasm</keyword>
<comment type="similarity">
    <text evidence="3">Belongs to the KHDC1 family.</text>
</comment>
<sequence length="229" mass="25012">MLVAGNPGAAFSEPPSRGAGAEEGGGQLGELTRNGTRGRRKRRGWPGNLKGSTGFAPPWSSAGAAWTLLGPCSSWAAGPSMADDAGAAEAQGDQCTPAQSLGRLLKLPLPPPRIRTRPWWFPVQELRDPLVFYLEAWLADSIFGPDRAIIPEIEWMSQVLLTVDIVNSGDLVEITIFGRPRVQNRVKSVLLSLANWHRKHRARAEKMNQLEEFLKTHASGPQTPEHRIV</sequence>
<dbReference type="CDD" id="cd12795">
    <property type="entry name" value="FILIA_N_like"/>
    <property type="match status" value="1"/>
</dbReference>
<organism evidence="10 11">
    <name type="scientific">Lynx pardinus</name>
    <name type="common">Iberian lynx</name>
    <name type="synonym">Felis pardina</name>
    <dbReference type="NCBI Taxonomy" id="191816"/>
    <lineage>
        <taxon>Eukaryota</taxon>
        <taxon>Metazoa</taxon>
        <taxon>Chordata</taxon>
        <taxon>Craniata</taxon>
        <taxon>Vertebrata</taxon>
        <taxon>Euteleostomi</taxon>
        <taxon>Mammalia</taxon>
        <taxon>Eutheria</taxon>
        <taxon>Laurasiatheria</taxon>
        <taxon>Carnivora</taxon>
        <taxon>Feliformia</taxon>
        <taxon>Felidae</taxon>
        <taxon>Felinae</taxon>
        <taxon>Lynx</taxon>
    </lineage>
</organism>
<accession>A0A485PU12</accession>
<dbReference type="EMBL" id="CAAGRJ010040043">
    <property type="protein sequence ID" value="VFV47166.1"/>
    <property type="molecule type" value="Genomic_DNA"/>
</dbReference>
<evidence type="ECO:0000256" key="1">
    <source>
        <dbReference type="ARBA" id="ARBA00004123"/>
    </source>
</evidence>
<evidence type="ECO:0000256" key="6">
    <source>
        <dbReference type="ARBA" id="ARBA00063845"/>
    </source>
</evidence>
<evidence type="ECO:0000256" key="7">
    <source>
        <dbReference type="ARBA" id="ARBA00078642"/>
    </source>
</evidence>
<feature type="domain" description="KH-like RNA-binding" evidence="9">
    <location>
        <begin position="116"/>
        <end position="200"/>
    </location>
</feature>
<dbReference type="PANTHER" id="PTHR19447">
    <property type="entry name" value="OOCYTE-EXPRESSED PROTEIN HOMOLOG-RELATED"/>
    <property type="match status" value="1"/>
</dbReference>
<gene>
    <name evidence="10" type="ORF">LYPA_23C005523</name>
</gene>
<evidence type="ECO:0000259" key="9">
    <source>
        <dbReference type="Pfam" id="PF16005"/>
    </source>
</evidence>
<reference evidence="10 11" key="1">
    <citation type="submission" date="2019-01" db="EMBL/GenBank/DDBJ databases">
        <authorList>
            <person name="Alioto T."/>
            <person name="Alioto T."/>
        </authorList>
    </citation>
    <scope>NUCLEOTIDE SEQUENCE [LARGE SCALE GENOMIC DNA]</scope>
</reference>
<dbReference type="AlphaFoldDB" id="A0A485PU12"/>
<evidence type="ECO:0000313" key="10">
    <source>
        <dbReference type="EMBL" id="VFV47166.1"/>
    </source>
</evidence>
<evidence type="ECO:0000256" key="5">
    <source>
        <dbReference type="ARBA" id="ARBA00023242"/>
    </source>
</evidence>
<dbReference type="GO" id="GO:0005634">
    <property type="term" value="C:nucleus"/>
    <property type="evidence" value="ECO:0007669"/>
    <property type="project" value="UniProtKB-SubCell"/>
</dbReference>
<evidence type="ECO:0000256" key="2">
    <source>
        <dbReference type="ARBA" id="ARBA00004496"/>
    </source>
</evidence>
<dbReference type="Proteomes" id="UP000386466">
    <property type="component" value="Unassembled WGS sequence"/>
</dbReference>
<dbReference type="InterPro" id="IPR031952">
    <property type="entry name" value="MOEP19_KH-like"/>
</dbReference>
<dbReference type="GO" id="GO:0035088">
    <property type="term" value="P:establishment or maintenance of apical/basal cell polarity"/>
    <property type="evidence" value="ECO:0007669"/>
    <property type="project" value="TreeGrafter"/>
</dbReference>